<feature type="transmembrane region" description="Helical" evidence="1">
    <location>
        <begin position="6"/>
        <end position="27"/>
    </location>
</feature>
<protein>
    <submittedName>
        <fullName evidence="2">Vicilin-like seed storage protein</fullName>
    </submittedName>
</protein>
<dbReference type="Proteomes" id="UP001140949">
    <property type="component" value="Unassembled WGS sequence"/>
</dbReference>
<organism evidence="2 3">
    <name type="scientific">Iris pallida</name>
    <name type="common">Sweet iris</name>
    <dbReference type="NCBI Taxonomy" id="29817"/>
    <lineage>
        <taxon>Eukaryota</taxon>
        <taxon>Viridiplantae</taxon>
        <taxon>Streptophyta</taxon>
        <taxon>Embryophyta</taxon>
        <taxon>Tracheophyta</taxon>
        <taxon>Spermatophyta</taxon>
        <taxon>Magnoliopsida</taxon>
        <taxon>Liliopsida</taxon>
        <taxon>Asparagales</taxon>
        <taxon>Iridaceae</taxon>
        <taxon>Iridoideae</taxon>
        <taxon>Irideae</taxon>
        <taxon>Iris</taxon>
    </lineage>
</organism>
<evidence type="ECO:0000313" key="2">
    <source>
        <dbReference type="EMBL" id="KAJ6800983.1"/>
    </source>
</evidence>
<accession>A0AAX6EAK6</accession>
<evidence type="ECO:0000313" key="3">
    <source>
        <dbReference type="Proteomes" id="UP001140949"/>
    </source>
</evidence>
<proteinExistence type="predicted"/>
<evidence type="ECO:0000256" key="1">
    <source>
        <dbReference type="SAM" id="Phobius"/>
    </source>
</evidence>
<gene>
    <name evidence="2" type="ORF">M6B38_202705</name>
</gene>
<comment type="caution">
    <text evidence="2">The sequence shown here is derived from an EMBL/GenBank/DDBJ whole genome shotgun (WGS) entry which is preliminary data.</text>
</comment>
<keyword evidence="1" id="KW-0472">Membrane</keyword>
<keyword evidence="1" id="KW-0812">Transmembrane</keyword>
<name>A0AAX6EAK6_IRIPA</name>
<reference evidence="2" key="2">
    <citation type="submission" date="2023-04" db="EMBL/GenBank/DDBJ databases">
        <authorList>
            <person name="Bruccoleri R.E."/>
            <person name="Oakeley E.J."/>
            <person name="Faust A.-M."/>
            <person name="Dessus-Babus S."/>
            <person name="Altorfer M."/>
            <person name="Burckhardt D."/>
            <person name="Oertli M."/>
            <person name="Naumann U."/>
            <person name="Petersen F."/>
            <person name="Wong J."/>
        </authorList>
    </citation>
    <scope>NUCLEOTIDE SEQUENCE</scope>
    <source>
        <strain evidence="2">GSM-AAB239-AS_SAM_17_03QT</strain>
        <tissue evidence="2">Leaf</tissue>
    </source>
</reference>
<reference evidence="2" key="1">
    <citation type="journal article" date="2023" name="GigaByte">
        <title>Genome assembly of the bearded iris, Iris pallida Lam.</title>
        <authorList>
            <person name="Bruccoleri R.E."/>
            <person name="Oakeley E.J."/>
            <person name="Faust A.M.E."/>
            <person name="Altorfer M."/>
            <person name="Dessus-Babus S."/>
            <person name="Burckhardt D."/>
            <person name="Oertli M."/>
            <person name="Naumann U."/>
            <person name="Petersen F."/>
            <person name="Wong J."/>
        </authorList>
    </citation>
    <scope>NUCLEOTIDE SEQUENCE</scope>
    <source>
        <strain evidence="2">GSM-AAB239-AS_SAM_17_03QT</strain>
    </source>
</reference>
<keyword evidence="1" id="KW-1133">Transmembrane helix</keyword>
<dbReference type="AlphaFoldDB" id="A0AAX6EAK6"/>
<dbReference type="EMBL" id="JANAVB010038513">
    <property type="protein sequence ID" value="KAJ6800983.1"/>
    <property type="molecule type" value="Genomic_DNA"/>
</dbReference>
<keyword evidence="3" id="KW-1185">Reference proteome</keyword>
<sequence length="81" mass="9817">MYILWILIDNFFFSFLLFVVEGFFWCWTSVPTGLWTVPTCSYPMFVSDTKWREVVARTLLDLLWPCPLSRVRRACWTPRRM</sequence>